<gene>
    <name evidence="1" type="ORF">P799_01840</name>
</gene>
<dbReference type="AlphaFoldDB" id="W7RWC2"/>
<evidence type="ECO:0000313" key="2">
    <source>
        <dbReference type="Proteomes" id="UP000023555"/>
    </source>
</evidence>
<sequence length="33" mass="3863">MLRTRLESLWLVKTDRGAYGMDFRVSFVNVLGM</sequence>
<dbReference type="EMBL" id="AYKQ01000007">
    <property type="protein sequence ID" value="EWH34869.1"/>
    <property type="molecule type" value="Genomic_DNA"/>
</dbReference>
<protein>
    <submittedName>
        <fullName evidence="1">Uncharacterized protein</fullName>
    </submittedName>
</protein>
<accession>W7RWC2</accession>
<evidence type="ECO:0000313" key="1">
    <source>
        <dbReference type="EMBL" id="EWH34869.1"/>
    </source>
</evidence>
<reference evidence="1 2" key="1">
    <citation type="journal article" date="2015" name="Stand. Genomic Sci.">
        <title>Genome sequence and description of the mosquitocidal and heavy metal tolerant strain Lysinibacillus sphaericus CBAM5.</title>
        <authorList>
            <person name="Pena-Montenegro T.D."/>
            <person name="Lozano L."/>
            <person name="Dussan J."/>
        </authorList>
    </citation>
    <scope>NUCLEOTIDE SEQUENCE [LARGE SCALE GENOMIC DNA]</scope>
    <source>
        <strain evidence="1">CBAM5</strain>
    </source>
</reference>
<organism evidence="1 2">
    <name type="scientific">Lysinibacillus sphaericus CBAM5</name>
    <dbReference type="NCBI Taxonomy" id="1400869"/>
    <lineage>
        <taxon>Bacteria</taxon>
        <taxon>Bacillati</taxon>
        <taxon>Bacillota</taxon>
        <taxon>Bacilli</taxon>
        <taxon>Bacillales</taxon>
        <taxon>Bacillaceae</taxon>
        <taxon>Lysinibacillus</taxon>
    </lineage>
</organism>
<proteinExistence type="predicted"/>
<name>W7RWC2_LYSSH</name>
<dbReference type="HOGENOM" id="CLU_3382568_0_0_9"/>
<comment type="caution">
    <text evidence="1">The sequence shown here is derived from an EMBL/GenBank/DDBJ whole genome shotgun (WGS) entry which is preliminary data.</text>
</comment>
<dbReference type="Proteomes" id="UP000023555">
    <property type="component" value="Unassembled WGS sequence"/>
</dbReference>